<gene>
    <name evidence="1" type="ORF">E2C01_055525</name>
</gene>
<proteinExistence type="predicted"/>
<evidence type="ECO:0000313" key="2">
    <source>
        <dbReference type="Proteomes" id="UP000324222"/>
    </source>
</evidence>
<accession>A0A5B7GXX9</accession>
<reference evidence="1 2" key="1">
    <citation type="submission" date="2019-05" db="EMBL/GenBank/DDBJ databases">
        <title>Another draft genome of Portunus trituberculatus and its Hox gene families provides insights of decapod evolution.</title>
        <authorList>
            <person name="Jeong J.-H."/>
            <person name="Song I."/>
            <person name="Kim S."/>
            <person name="Choi T."/>
            <person name="Kim D."/>
            <person name="Ryu S."/>
            <person name="Kim W."/>
        </authorList>
    </citation>
    <scope>NUCLEOTIDE SEQUENCE [LARGE SCALE GENOMIC DNA]</scope>
    <source>
        <tissue evidence="1">Muscle</tissue>
    </source>
</reference>
<keyword evidence="2" id="KW-1185">Reference proteome</keyword>
<dbReference type="EMBL" id="VSRR010018557">
    <property type="protein sequence ID" value="MPC61454.1"/>
    <property type="molecule type" value="Genomic_DNA"/>
</dbReference>
<organism evidence="1 2">
    <name type="scientific">Portunus trituberculatus</name>
    <name type="common">Swimming crab</name>
    <name type="synonym">Neptunus trituberculatus</name>
    <dbReference type="NCBI Taxonomy" id="210409"/>
    <lineage>
        <taxon>Eukaryota</taxon>
        <taxon>Metazoa</taxon>
        <taxon>Ecdysozoa</taxon>
        <taxon>Arthropoda</taxon>
        <taxon>Crustacea</taxon>
        <taxon>Multicrustacea</taxon>
        <taxon>Malacostraca</taxon>
        <taxon>Eumalacostraca</taxon>
        <taxon>Eucarida</taxon>
        <taxon>Decapoda</taxon>
        <taxon>Pleocyemata</taxon>
        <taxon>Brachyura</taxon>
        <taxon>Eubrachyura</taxon>
        <taxon>Portunoidea</taxon>
        <taxon>Portunidae</taxon>
        <taxon>Portuninae</taxon>
        <taxon>Portunus</taxon>
    </lineage>
</organism>
<sequence length="286" mass="32193">MARFFAFNLFYDKDFPSNRCYVTFLSYEEARLTLEHVASLTLVSSGFKTELLHSSNIADSDMDYIPNIFNNHLENSVPEVRQISPPRWFVAYYRNGRGNFIHVSWYLAKEIGTIPEGQLKTHVPPFLTVLGSTLPDHAHIGPINLRVRRFVSRPLQCFSCYRQCPRYRLEQDILQLANCQFISLSSTRRELLYRQKDGTGATSCASLASRLSAESAGEAIEDCFRDRSAMAAPMVSVQASVTPLFFFYEDAIIMESSDDIVTAVPRGPTVAKSAVWPDPCPPVPGC</sequence>
<protein>
    <submittedName>
        <fullName evidence="1">Uncharacterized protein</fullName>
    </submittedName>
</protein>
<evidence type="ECO:0000313" key="1">
    <source>
        <dbReference type="EMBL" id="MPC61454.1"/>
    </source>
</evidence>
<comment type="caution">
    <text evidence="1">The sequence shown here is derived from an EMBL/GenBank/DDBJ whole genome shotgun (WGS) entry which is preliminary data.</text>
</comment>
<dbReference type="Proteomes" id="UP000324222">
    <property type="component" value="Unassembled WGS sequence"/>
</dbReference>
<dbReference type="AlphaFoldDB" id="A0A5B7GXX9"/>
<name>A0A5B7GXX9_PORTR</name>